<proteinExistence type="predicted"/>
<comment type="caution">
    <text evidence="1">The sequence shown here is derived from an EMBL/GenBank/DDBJ whole genome shotgun (WGS) entry which is preliminary data.</text>
</comment>
<protein>
    <recommendedName>
        <fullName evidence="3">Endonuclease/exonuclease/phosphatase domain-containing protein</fullName>
    </recommendedName>
</protein>
<dbReference type="OrthoDB" id="1932741at2759"/>
<evidence type="ECO:0000313" key="2">
    <source>
        <dbReference type="Proteomes" id="UP000631114"/>
    </source>
</evidence>
<name>A0A835M535_9MAGN</name>
<evidence type="ECO:0008006" key="3">
    <source>
        <dbReference type="Google" id="ProtNLM"/>
    </source>
</evidence>
<dbReference type="Proteomes" id="UP000631114">
    <property type="component" value="Unassembled WGS sequence"/>
</dbReference>
<dbReference type="EMBL" id="JADFTS010000003">
    <property type="protein sequence ID" value="KAF9616732.1"/>
    <property type="molecule type" value="Genomic_DNA"/>
</dbReference>
<dbReference type="SUPFAM" id="SSF56219">
    <property type="entry name" value="DNase I-like"/>
    <property type="match status" value="1"/>
</dbReference>
<dbReference type="InterPro" id="IPR036691">
    <property type="entry name" value="Endo/exonu/phosph_ase_sf"/>
</dbReference>
<accession>A0A835M535</accession>
<reference evidence="1 2" key="1">
    <citation type="submission" date="2020-10" db="EMBL/GenBank/DDBJ databases">
        <title>The Coptis chinensis genome and diversification of protoberbering-type alkaloids.</title>
        <authorList>
            <person name="Wang B."/>
            <person name="Shu S."/>
            <person name="Song C."/>
            <person name="Liu Y."/>
        </authorList>
    </citation>
    <scope>NUCLEOTIDE SEQUENCE [LARGE SCALE GENOMIC DNA]</scope>
    <source>
        <strain evidence="1">HL-2020</strain>
        <tissue evidence="1">Leaf</tissue>
    </source>
</reference>
<evidence type="ECO:0000313" key="1">
    <source>
        <dbReference type="EMBL" id="KAF9616732.1"/>
    </source>
</evidence>
<gene>
    <name evidence="1" type="ORF">IFM89_032251</name>
</gene>
<dbReference type="AlphaFoldDB" id="A0A835M535"/>
<sequence>MEIDGVLLSIIHAHCIYVNRRQLWMDLHQLSLMNLPWLILGDFNAYPKVTRTNREAIDHLQSRCPDFTDFCWFQSLDGSSLQWVSLLLVEQASRAT</sequence>
<keyword evidence="2" id="KW-1185">Reference proteome</keyword>
<organism evidence="1 2">
    <name type="scientific">Coptis chinensis</name>
    <dbReference type="NCBI Taxonomy" id="261450"/>
    <lineage>
        <taxon>Eukaryota</taxon>
        <taxon>Viridiplantae</taxon>
        <taxon>Streptophyta</taxon>
        <taxon>Embryophyta</taxon>
        <taxon>Tracheophyta</taxon>
        <taxon>Spermatophyta</taxon>
        <taxon>Magnoliopsida</taxon>
        <taxon>Ranunculales</taxon>
        <taxon>Ranunculaceae</taxon>
        <taxon>Coptidoideae</taxon>
        <taxon>Coptis</taxon>
    </lineage>
</organism>